<feature type="domain" description="N-acetyltransferase" evidence="1">
    <location>
        <begin position="1"/>
        <end position="158"/>
    </location>
</feature>
<dbReference type="InterPro" id="IPR016181">
    <property type="entry name" value="Acyl_CoA_acyltransferase"/>
</dbReference>
<keyword evidence="3" id="KW-1185">Reference proteome</keyword>
<proteinExistence type="predicted"/>
<sequence length="159" mass="18247">MDIRRIKEEDLNEVLTLCLGNKEYYDYLHEQPTIENLKADLSAVPPGKTVDDKYFMGFYEENHLVAILDFILRYPSDDTAYIGWLIVDQQQQGKGIASQIVEMICARSQQAGFQKIELGCIKGYAHAQNFWKKHGFLPNGRSKQMKDITILVLSKTLES</sequence>
<dbReference type="GO" id="GO:0016747">
    <property type="term" value="F:acyltransferase activity, transferring groups other than amino-acyl groups"/>
    <property type="evidence" value="ECO:0007669"/>
    <property type="project" value="InterPro"/>
</dbReference>
<dbReference type="CDD" id="cd04301">
    <property type="entry name" value="NAT_SF"/>
    <property type="match status" value="1"/>
</dbReference>
<dbReference type="InterPro" id="IPR000182">
    <property type="entry name" value="GNAT_dom"/>
</dbReference>
<dbReference type="KEGG" id="ehn:H9Q80_13310"/>
<evidence type="ECO:0000313" key="2">
    <source>
        <dbReference type="EMBL" id="QNM11234.1"/>
    </source>
</evidence>
<dbReference type="SUPFAM" id="SSF55729">
    <property type="entry name" value="Acyl-CoA N-acyltransferases (Nat)"/>
    <property type="match status" value="1"/>
</dbReference>
<evidence type="ECO:0000259" key="1">
    <source>
        <dbReference type="PROSITE" id="PS51186"/>
    </source>
</evidence>
<dbReference type="PROSITE" id="PS51186">
    <property type="entry name" value="GNAT"/>
    <property type="match status" value="1"/>
</dbReference>
<gene>
    <name evidence="2" type="ORF">H9Q80_13310</name>
</gene>
<dbReference type="Gene3D" id="3.40.630.30">
    <property type="match status" value="1"/>
</dbReference>
<accession>A0A7G9GKA2</accession>
<name>A0A7G9GKA2_9FIRM</name>
<keyword evidence="2" id="KW-0808">Transferase</keyword>
<dbReference type="RefSeq" id="WP_117451706.1">
    <property type="nucleotide sequence ID" value="NZ_CP060636.1"/>
</dbReference>
<organism evidence="2 3">
    <name type="scientific">[Eubacterium] hominis</name>
    <dbReference type="NCBI Taxonomy" id="2764325"/>
    <lineage>
        <taxon>Bacteria</taxon>
        <taxon>Bacillati</taxon>
        <taxon>Bacillota</taxon>
        <taxon>Erysipelotrichia</taxon>
        <taxon>Erysipelotrichales</taxon>
        <taxon>Erysipelotrichaceae</taxon>
        <taxon>Amedibacillus</taxon>
    </lineage>
</organism>
<protein>
    <submittedName>
        <fullName evidence="2">GNAT family N-acetyltransferase</fullName>
    </submittedName>
</protein>
<dbReference type="Pfam" id="PF00583">
    <property type="entry name" value="Acetyltransf_1"/>
    <property type="match status" value="1"/>
</dbReference>
<dbReference type="AlphaFoldDB" id="A0A7G9GKA2"/>
<evidence type="ECO:0000313" key="3">
    <source>
        <dbReference type="Proteomes" id="UP000515856"/>
    </source>
</evidence>
<reference evidence="2 3" key="1">
    <citation type="submission" date="2020-08" db="EMBL/GenBank/DDBJ databases">
        <authorList>
            <person name="Liu C."/>
            <person name="Sun Q."/>
        </authorList>
    </citation>
    <scope>NUCLEOTIDE SEQUENCE [LARGE SCALE GENOMIC DNA]</scope>
    <source>
        <strain evidence="2 3">NSJ-61</strain>
    </source>
</reference>
<dbReference type="EMBL" id="CP060636">
    <property type="protein sequence ID" value="QNM11234.1"/>
    <property type="molecule type" value="Genomic_DNA"/>
</dbReference>
<dbReference type="Proteomes" id="UP000515856">
    <property type="component" value="Chromosome"/>
</dbReference>